<proteinExistence type="inferred from homology"/>
<evidence type="ECO:0000313" key="10">
    <source>
        <dbReference type="Proteomes" id="UP000182977"/>
    </source>
</evidence>
<keyword evidence="6 7" id="KW-0472">Membrane</keyword>
<keyword evidence="10" id="KW-1185">Reference proteome</keyword>
<gene>
    <name evidence="9" type="ORF">SAMN04488563_2597</name>
</gene>
<evidence type="ECO:0000256" key="6">
    <source>
        <dbReference type="ARBA" id="ARBA00023136"/>
    </source>
</evidence>
<dbReference type="PANTHER" id="PTHR43744">
    <property type="entry name" value="ABC TRANSPORTER PERMEASE PROTEIN MG189-RELATED-RELATED"/>
    <property type="match status" value="1"/>
</dbReference>
<evidence type="ECO:0000259" key="8">
    <source>
        <dbReference type="PROSITE" id="PS50928"/>
    </source>
</evidence>
<comment type="similarity">
    <text evidence="7">Belongs to the binding-protein-dependent transport system permease family.</text>
</comment>
<dbReference type="OrthoDB" id="2063054at2"/>
<feature type="transmembrane region" description="Helical" evidence="7">
    <location>
        <begin position="101"/>
        <end position="124"/>
    </location>
</feature>
<evidence type="ECO:0000256" key="5">
    <source>
        <dbReference type="ARBA" id="ARBA00022989"/>
    </source>
</evidence>
<dbReference type="PANTHER" id="PTHR43744:SF12">
    <property type="entry name" value="ABC TRANSPORTER PERMEASE PROTEIN MG189-RELATED"/>
    <property type="match status" value="1"/>
</dbReference>
<keyword evidence="4 7" id="KW-0812">Transmembrane</keyword>
<evidence type="ECO:0000256" key="4">
    <source>
        <dbReference type="ARBA" id="ARBA00022692"/>
    </source>
</evidence>
<name>A0A1H2JEY2_9ACTN</name>
<evidence type="ECO:0000256" key="3">
    <source>
        <dbReference type="ARBA" id="ARBA00022475"/>
    </source>
</evidence>
<organism evidence="9 10">
    <name type="scientific">Jiangella alkaliphila</name>
    <dbReference type="NCBI Taxonomy" id="419479"/>
    <lineage>
        <taxon>Bacteria</taxon>
        <taxon>Bacillati</taxon>
        <taxon>Actinomycetota</taxon>
        <taxon>Actinomycetes</taxon>
        <taxon>Jiangellales</taxon>
        <taxon>Jiangellaceae</taxon>
        <taxon>Jiangella</taxon>
    </lineage>
</organism>
<dbReference type="GO" id="GO:0005886">
    <property type="term" value="C:plasma membrane"/>
    <property type="evidence" value="ECO:0007669"/>
    <property type="project" value="UniProtKB-SubCell"/>
</dbReference>
<evidence type="ECO:0000256" key="7">
    <source>
        <dbReference type="RuleBase" id="RU363032"/>
    </source>
</evidence>
<evidence type="ECO:0000313" key="9">
    <source>
        <dbReference type="EMBL" id="SDU54675.1"/>
    </source>
</evidence>
<keyword evidence="5 7" id="KW-1133">Transmembrane helix</keyword>
<dbReference type="RefSeq" id="WP_046769062.1">
    <property type="nucleotide sequence ID" value="NZ_KQ061230.1"/>
</dbReference>
<accession>A0A1H2JEY2</accession>
<keyword evidence="2 7" id="KW-0813">Transport</keyword>
<dbReference type="GO" id="GO:0055085">
    <property type="term" value="P:transmembrane transport"/>
    <property type="evidence" value="ECO:0007669"/>
    <property type="project" value="InterPro"/>
</dbReference>
<feature type="transmembrane region" description="Helical" evidence="7">
    <location>
        <begin position="179"/>
        <end position="204"/>
    </location>
</feature>
<dbReference type="EMBL" id="LT629791">
    <property type="protein sequence ID" value="SDU54675.1"/>
    <property type="molecule type" value="Genomic_DNA"/>
</dbReference>
<evidence type="ECO:0000256" key="2">
    <source>
        <dbReference type="ARBA" id="ARBA00022448"/>
    </source>
</evidence>
<sequence length="272" mass="29634">MTARILRPAVLVILGLIWLAPIYLLLVNASKDPAQYAADQVWRPIGDFALFDNMREAWEIGGLGDAVTSTLVYSVVGPALAVLFGAALGFAIVALRLRHGFFWFVLVFGGTVFPLQMILMPLFVGYVETEIYDTRLGMIAIYTAITVPFAALVMRNFLGGVAHSVFEAAVMDGASTWRIFWRIYLPMSIPALVAVFILQATFVWNDLLLGLALSQSEEVRPLMTAAAALQDTYGGLQLTAVLAGGLLVSLPTVVLFLSTQRIFSRGLNLGQF</sequence>
<dbReference type="SUPFAM" id="SSF161098">
    <property type="entry name" value="MetI-like"/>
    <property type="match status" value="1"/>
</dbReference>
<keyword evidence="3" id="KW-1003">Cell membrane</keyword>
<feature type="transmembrane region" description="Helical" evidence="7">
    <location>
        <begin position="9"/>
        <end position="26"/>
    </location>
</feature>
<dbReference type="PROSITE" id="PS50928">
    <property type="entry name" value="ABC_TM1"/>
    <property type="match status" value="1"/>
</dbReference>
<dbReference type="InterPro" id="IPR000515">
    <property type="entry name" value="MetI-like"/>
</dbReference>
<dbReference type="STRING" id="419479.SAMN04488563_2597"/>
<feature type="transmembrane region" description="Helical" evidence="7">
    <location>
        <begin position="136"/>
        <end position="158"/>
    </location>
</feature>
<protein>
    <submittedName>
        <fullName evidence="9">Carbohydrate ABC transporter membrane protein 2, CUT1 family</fullName>
    </submittedName>
</protein>
<dbReference type="Proteomes" id="UP000182977">
    <property type="component" value="Chromosome I"/>
</dbReference>
<comment type="subcellular location">
    <subcellularLocation>
        <location evidence="1 7">Cell membrane</location>
        <topology evidence="1 7">Multi-pass membrane protein</topology>
    </subcellularLocation>
</comment>
<dbReference type="CDD" id="cd06261">
    <property type="entry name" value="TM_PBP2"/>
    <property type="match status" value="1"/>
</dbReference>
<feature type="domain" description="ABC transmembrane type-1" evidence="8">
    <location>
        <begin position="67"/>
        <end position="259"/>
    </location>
</feature>
<feature type="transmembrane region" description="Helical" evidence="7">
    <location>
        <begin position="238"/>
        <end position="257"/>
    </location>
</feature>
<dbReference type="Gene3D" id="1.10.3720.10">
    <property type="entry name" value="MetI-like"/>
    <property type="match status" value="1"/>
</dbReference>
<feature type="transmembrane region" description="Helical" evidence="7">
    <location>
        <begin position="71"/>
        <end position="94"/>
    </location>
</feature>
<evidence type="ECO:0000256" key="1">
    <source>
        <dbReference type="ARBA" id="ARBA00004651"/>
    </source>
</evidence>
<dbReference type="AlphaFoldDB" id="A0A1H2JEY2"/>
<dbReference type="Pfam" id="PF00528">
    <property type="entry name" value="BPD_transp_1"/>
    <property type="match status" value="1"/>
</dbReference>
<reference evidence="10" key="1">
    <citation type="submission" date="2016-10" db="EMBL/GenBank/DDBJ databases">
        <authorList>
            <person name="Varghese N."/>
            <person name="Submissions S."/>
        </authorList>
    </citation>
    <scope>NUCLEOTIDE SEQUENCE [LARGE SCALE GENOMIC DNA]</scope>
    <source>
        <strain evidence="10">DSM 45079</strain>
    </source>
</reference>
<dbReference type="InterPro" id="IPR035906">
    <property type="entry name" value="MetI-like_sf"/>
</dbReference>